<dbReference type="AlphaFoldDB" id="A0A218XC38"/>
<organism evidence="2 3">
    <name type="scientific">Punica granatum</name>
    <name type="common">Pomegranate</name>
    <dbReference type="NCBI Taxonomy" id="22663"/>
    <lineage>
        <taxon>Eukaryota</taxon>
        <taxon>Viridiplantae</taxon>
        <taxon>Streptophyta</taxon>
        <taxon>Embryophyta</taxon>
        <taxon>Tracheophyta</taxon>
        <taxon>Spermatophyta</taxon>
        <taxon>Magnoliopsida</taxon>
        <taxon>eudicotyledons</taxon>
        <taxon>Gunneridae</taxon>
        <taxon>Pentapetalae</taxon>
        <taxon>rosids</taxon>
        <taxon>malvids</taxon>
        <taxon>Myrtales</taxon>
        <taxon>Lythraceae</taxon>
        <taxon>Punica</taxon>
    </lineage>
</organism>
<feature type="compositionally biased region" description="Basic and acidic residues" evidence="1">
    <location>
        <begin position="1"/>
        <end position="12"/>
    </location>
</feature>
<comment type="caution">
    <text evidence="2">The sequence shown here is derived from an EMBL/GenBank/DDBJ whole genome shotgun (WGS) entry which is preliminary data.</text>
</comment>
<protein>
    <submittedName>
        <fullName evidence="2">Uncharacterized protein</fullName>
    </submittedName>
</protein>
<proteinExistence type="predicted"/>
<reference evidence="3" key="1">
    <citation type="journal article" date="2017" name="Plant J.">
        <title>The pomegranate (Punica granatum L.) genome and the genomics of punicalagin biosynthesis.</title>
        <authorList>
            <person name="Qin G."/>
            <person name="Xu C."/>
            <person name="Ming R."/>
            <person name="Tang H."/>
            <person name="Guyot R."/>
            <person name="Kramer E.M."/>
            <person name="Hu Y."/>
            <person name="Yi X."/>
            <person name="Qi Y."/>
            <person name="Xu X."/>
            <person name="Gao Z."/>
            <person name="Pan H."/>
            <person name="Jian J."/>
            <person name="Tian Y."/>
            <person name="Yue Z."/>
            <person name="Xu Y."/>
        </authorList>
    </citation>
    <scope>NUCLEOTIDE SEQUENCE [LARGE SCALE GENOMIC DNA]</scope>
    <source>
        <strain evidence="3">cv. Dabenzi</strain>
    </source>
</reference>
<accession>A0A218XC38</accession>
<dbReference type="Proteomes" id="UP000197138">
    <property type="component" value="Unassembled WGS sequence"/>
</dbReference>
<evidence type="ECO:0000313" key="3">
    <source>
        <dbReference type="Proteomes" id="UP000197138"/>
    </source>
</evidence>
<dbReference type="PANTHER" id="PTHR34460">
    <property type="entry name" value="VITELLOGENIN-LIKE PROTEIN"/>
    <property type="match status" value="1"/>
</dbReference>
<name>A0A218XC38_PUNGR</name>
<gene>
    <name evidence="2" type="ORF">CDL15_Pgr007961</name>
</gene>
<dbReference type="PANTHER" id="PTHR34460:SF2">
    <property type="entry name" value="OS04G0405500 PROTEIN"/>
    <property type="match status" value="1"/>
</dbReference>
<dbReference type="EMBL" id="MTKT01002214">
    <property type="protein sequence ID" value="OWM81922.1"/>
    <property type="molecule type" value="Genomic_DNA"/>
</dbReference>
<sequence length="159" mass="17603">MQAEGRKKEGGRWHPSSKLGIFRKGEKPSFSLGGGDLKAKTLTAFEEQSLGVVNVISYKLLNGTGNKFPVFERKVSRSRSVGFGTRSFSRDFFERISTWFGDFFERISAPSPASSYWVSSSTNAVHHHYPTASTNIIRFPKNHWLSPMAETPGLGAGTV</sequence>
<feature type="region of interest" description="Disordered" evidence="1">
    <location>
        <begin position="1"/>
        <end position="20"/>
    </location>
</feature>
<evidence type="ECO:0000313" key="2">
    <source>
        <dbReference type="EMBL" id="OWM81922.1"/>
    </source>
</evidence>
<evidence type="ECO:0000256" key="1">
    <source>
        <dbReference type="SAM" id="MobiDB-lite"/>
    </source>
</evidence>